<sequence>EVNAGLSTCYRGEAGASTHVAGSSLSDLVAELRPSQYRRRGEKKAVLRTFFGKSTMPSVAAAAVFASDDRSTRLRKKDMKKNEIPCGGGICGFCALALEFSVRLADLPTTLSRAGDRRSNGVGPERTSRLVLRHARRPSKRKRCFFTDTRGFSHPPFDFPVRSTVLAFYIDGRRPARSIDTGFTSIRLMVIGSVRATRVRDRCQNPGAVDDRHICGPWDGPRISAQMGGFIRGLWRKSRRRRHRSAGLAPTGVGATIFSNSGGGWVFVAPVNFSSLRRDRQTHGSPDTDLERVARKQSDGPKVLASVVELASVVDLASVVESQLLYAAPVWGDRVRASARSVSHLVRAQRLIALRVIRAYRTVSDEAALLLAGMPPADLLALERGRLKERFGSTPLPGQAPISKDSIRRSERSTTLDLWQRRWLFSNKGMWTKSPAHVPHDPVFDCSRLLSILLEPHGEGNQSSLCPVRAELAERLGDRLSVAALSKIICGPAEEDLPDVPELREMATEEVTEDLRLLYKLVENLLSAKEEDERVRQGATAQQ</sequence>
<name>A0A6G0XN94_APHCR</name>
<evidence type="ECO:0000313" key="1">
    <source>
        <dbReference type="EMBL" id="KAF0741942.1"/>
    </source>
</evidence>
<dbReference type="OrthoDB" id="6914691at2759"/>
<dbReference type="EMBL" id="VUJU01007688">
    <property type="protein sequence ID" value="KAF0741942.1"/>
    <property type="molecule type" value="Genomic_DNA"/>
</dbReference>
<comment type="caution">
    <text evidence="1">The sequence shown here is derived from an EMBL/GenBank/DDBJ whole genome shotgun (WGS) entry which is preliminary data.</text>
</comment>
<protein>
    <submittedName>
        <fullName evidence="1">Retrovirus-related Pol polyprotein from type-1 retrotransposable element R1</fullName>
    </submittedName>
</protein>
<accession>A0A6G0XN94</accession>
<dbReference type="Proteomes" id="UP000478052">
    <property type="component" value="Unassembled WGS sequence"/>
</dbReference>
<proteinExistence type="predicted"/>
<feature type="non-terminal residue" evidence="1">
    <location>
        <position position="1"/>
    </location>
</feature>
<dbReference type="AlphaFoldDB" id="A0A6G0XN94"/>
<evidence type="ECO:0000313" key="2">
    <source>
        <dbReference type="Proteomes" id="UP000478052"/>
    </source>
</evidence>
<organism evidence="1 2">
    <name type="scientific">Aphis craccivora</name>
    <name type="common">Cowpea aphid</name>
    <dbReference type="NCBI Taxonomy" id="307492"/>
    <lineage>
        <taxon>Eukaryota</taxon>
        <taxon>Metazoa</taxon>
        <taxon>Ecdysozoa</taxon>
        <taxon>Arthropoda</taxon>
        <taxon>Hexapoda</taxon>
        <taxon>Insecta</taxon>
        <taxon>Pterygota</taxon>
        <taxon>Neoptera</taxon>
        <taxon>Paraneoptera</taxon>
        <taxon>Hemiptera</taxon>
        <taxon>Sternorrhyncha</taxon>
        <taxon>Aphidomorpha</taxon>
        <taxon>Aphidoidea</taxon>
        <taxon>Aphididae</taxon>
        <taxon>Aphidini</taxon>
        <taxon>Aphis</taxon>
        <taxon>Aphis</taxon>
    </lineage>
</organism>
<keyword evidence="2" id="KW-1185">Reference proteome</keyword>
<gene>
    <name evidence="1" type="ORF">FWK35_00024433</name>
</gene>
<reference evidence="1 2" key="1">
    <citation type="submission" date="2019-08" db="EMBL/GenBank/DDBJ databases">
        <title>Whole genome of Aphis craccivora.</title>
        <authorList>
            <person name="Voronova N.V."/>
            <person name="Shulinski R.S."/>
            <person name="Bandarenka Y.V."/>
            <person name="Zhorov D.G."/>
            <person name="Warner D."/>
        </authorList>
    </citation>
    <scope>NUCLEOTIDE SEQUENCE [LARGE SCALE GENOMIC DNA]</scope>
    <source>
        <strain evidence="1">180601</strain>
        <tissue evidence="1">Whole Body</tissue>
    </source>
</reference>